<dbReference type="GO" id="GO:0003677">
    <property type="term" value="F:DNA binding"/>
    <property type="evidence" value="ECO:0007669"/>
    <property type="project" value="InterPro"/>
</dbReference>
<dbReference type="SMART" id="SM00857">
    <property type="entry name" value="Resolvase"/>
    <property type="match status" value="1"/>
</dbReference>
<dbReference type="CDD" id="cd03768">
    <property type="entry name" value="SR_ResInv"/>
    <property type="match status" value="1"/>
</dbReference>
<dbReference type="InterPro" id="IPR011109">
    <property type="entry name" value="DNA_bind_recombinase_dom"/>
</dbReference>
<dbReference type="InterPro" id="IPR036162">
    <property type="entry name" value="Resolvase-like_N_sf"/>
</dbReference>
<evidence type="ECO:0000313" key="4">
    <source>
        <dbReference type="EMBL" id="MBC2595645.1"/>
    </source>
</evidence>
<reference evidence="4 5" key="1">
    <citation type="submission" date="2020-07" db="EMBL/GenBank/DDBJ databases">
        <authorList>
            <person name="Feng X."/>
        </authorList>
    </citation>
    <scope>NUCLEOTIDE SEQUENCE [LARGE SCALE GENOMIC DNA]</scope>
    <source>
        <strain evidence="4 5">JCM31066</strain>
    </source>
</reference>
<dbReference type="PANTHER" id="PTHR30461">
    <property type="entry name" value="DNA-INVERTASE FROM LAMBDOID PROPHAGE"/>
    <property type="match status" value="1"/>
</dbReference>
<evidence type="ECO:0000256" key="1">
    <source>
        <dbReference type="SAM" id="Coils"/>
    </source>
</evidence>
<keyword evidence="1" id="KW-0175">Coiled coil</keyword>
<organism evidence="4 5">
    <name type="scientific">Ruficoccus amylovorans</name>
    <dbReference type="NCBI Taxonomy" id="1804625"/>
    <lineage>
        <taxon>Bacteria</taxon>
        <taxon>Pseudomonadati</taxon>
        <taxon>Verrucomicrobiota</taxon>
        <taxon>Opitutia</taxon>
        <taxon>Puniceicoccales</taxon>
        <taxon>Cerasicoccaceae</taxon>
        <taxon>Ruficoccus</taxon>
    </lineage>
</organism>
<dbReference type="Gene3D" id="3.90.1750.20">
    <property type="entry name" value="Putative Large Serine Recombinase, Chain B, Domain 2"/>
    <property type="match status" value="1"/>
</dbReference>
<gene>
    <name evidence="4" type="ORF">H5P28_15360</name>
</gene>
<dbReference type="GO" id="GO:0000150">
    <property type="term" value="F:DNA strand exchange activity"/>
    <property type="evidence" value="ECO:0007669"/>
    <property type="project" value="InterPro"/>
</dbReference>
<dbReference type="InterPro" id="IPR038109">
    <property type="entry name" value="DNA_bind_recomb_sf"/>
</dbReference>
<dbReference type="PROSITE" id="PS51736">
    <property type="entry name" value="RECOMBINASES_3"/>
    <property type="match status" value="1"/>
</dbReference>
<dbReference type="Proteomes" id="UP000546464">
    <property type="component" value="Unassembled WGS sequence"/>
</dbReference>
<dbReference type="AlphaFoldDB" id="A0A842HG39"/>
<evidence type="ECO:0000259" key="3">
    <source>
        <dbReference type="PROSITE" id="PS51737"/>
    </source>
</evidence>
<dbReference type="InterPro" id="IPR050639">
    <property type="entry name" value="SSR_resolvase"/>
</dbReference>
<dbReference type="InterPro" id="IPR006119">
    <property type="entry name" value="Resolv_N"/>
</dbReference>
<evidence type="ECO:0000259" key="2">
    <source>
        <dbReference type="PROSITE" id="PS51736"/>
    </source>
</evidence>
<dbReference type="PANTHER" id="PTHR30461:SF23">
    <property type="entry name" value="DNA RECOMBINASE-RELATED"/>
    <property type="match status" value="1"/>
</dbReference>
<dbReference type="Gene3D" id="3.40.50.1390">
    <property type="entry name" value="Resolvase, N-terminal catalytic domain"/>
    <property type="match status" value="1"/>
</dbReference>
<comment type="caution">
    <text evidence="4">The sequence shown here is derived from an EMBL/GenBank/DDBJ whole genome shotgun (WGS) entry which is preliminary data.</text>
</comment>
<accession>A0A842HG39</accession>
<feature type="domain" description="Recombinase" evidence="3">
    <location>
        <begin position="176"/>
        <end position="292"/>
    </location>
</feature>
<feature type="domain" description="Resolvase/invertase-type recombinase catalytic" evidence="2">
    <location>
        <begin position="16"/>
        <end position="168"/>
    </location>
</feature>
<feature type="coiled-coil region" evidence="1">
    <location>
        <begin position="389"/>
        <end position="445"/>
    </location>
</feature>
<sequence length="516" mass="58360">MRPTIMNTTPSQKIVRCAIYTRKSVTEGLEQEFNTLDAQREAAEAFIASQRHEGWVALPEHYDDGGFTGGNTDRPALKALMADVEAGQVDCIVVYKVDRLSRSLLDFAMIMGALDKHDCSFVSVTQQFNTSHSMGRLTLNILLSFAQFEREIIAERTRDKIHSARRKGKWTGGPPILGYDVAPNGGRLLVNPEEAEQVRRIFEHYVESESLTATLRWANAEGLTTKSYTTRKGIRKEGRPFSKSSLHSLLTNVQYLGKVTLKTEVFDGEHEAIISHGLWKKAQARMEGRSVLERRPERNKTHALLRGLLYAEPDGVPMYHSFTTKNNRHYRYYVHRDVIKRADTPGTTRTVPAGDIEAFVLEKIKVIGQSEQLAAETIRQARLRRADQLSEWEADARQLRSAAARTEQEIHRLAGANDEEAVVKLASLQDRLAREQGRLAEVNRCIENINTETLDERALVRALSDFDGIWDALRGEERVKLMHLLIQRVGYNAQSGEVQIDFHPSGLNDFILRQAS</sequence>
<dbReference type="Pfam" id="PF07508">
    <property type="entry name" value="Recombinase"/>
    <property type="match status" value="1"/>
</dbReference>
<evidence type="ECO:0000313" key="5">
    <source>
        <dbReference type="Proteomes" id="UP000546464"/>
    </source>
</evidence>
<name>A0A842HG39_9BACT</name>
<dbReference type="EMBL" id="JACHVB010000045">
    <property type="protein sequence ID" value="MBC2595645.1"/>
    <property type="molecule type" value="Genomic_DNA"/>
</dbReference>
<protein>
    <submittedName>
        <fullName evidence="4">Recombinase family protein</fullName>
    </submittedName>
</protein>
<dbReference type="Pfam" id="PF00239">
    <property type="entry name" value="Resolvase"/>
    <property type="match status" value="1"/>
</dbReference>
<keyword evidence="5" id="KW-1185">Reference proteome</keyword>
<dbReference type="PROSITE" id="PS51737">
    <property type="entry name" value="RECOMBINASE_DNA_BIND"/>
    <property type="match status" value="1"/>
</dbReference>
<dbReference type="SUPFAM" id="SSF53041">
    <property type="entry name" value="Resolvase-like"/>
    <property type="match status" value="1"/>
</dbReference>
<proteinExistence type="predicted"/>